<feature type="transmembrane region" description="Helical" evidence="3">
    <location>
        <begin position="499"/>
        <end position="526"/>
    </location>
</feature>
<dbReference type="FunCoup" id="A0A6P8ZU69">
    <property type="interactions" value="285"/>
</dbReference>
<evidence type="ECO:0000313" key="4">
    <source>
        <dbReference type="Proteomes" id="UP000515158"/>
    </source>
</evidence>
<dbReference type="PANTHER" id="PTHR10686">
    <property type="entry name" value="FOLATE TRANSPORTER"/>
    <property type="match status" value="1"/>
</dbReference>
<feature type="transmembrane region" description="Helical" evidence="3">
    <location>
        <begin position="171"/>
        <end position="189"/>
    </location>
</feature>
<keyword evidence="4" id="KW-1185">Reference proteome</keyword>
<feature type="transmembrane region" description="Helical" evidence="3">
    <location>
        <begin position="464"/>
        <end position="487"/>
    </location>
</feature>
<sequence length="542" mass="60077">MGGGRAAKVRSVCVLSMSDPNNVSTAMPQDPSLLRDISSNQEEQRQTTPLIRALLPKISSRKRQLEVIMTVSWSVLVPLCSFGFLKEFRPSESFVTQYLIGPEKNFTKAQVNQDIYPVGTYSNLSLLVLVFLLTDWARYKPVIILEGLAGVVTYSLIIWGKDVPTIQVAEFFYGLFMATEVAYLTYIYAKCDKKDFQKVSGSVRSGILLGRFASGVTSQLTISLHFLTYHQLNYLTLAGVSLSVIVAAFLPSASRSIYFHRESSLQPEYNGACEDSGMSPPNNDQSLNCFMDLPLEGQESQAVQESSILSPKKPCRRILSDALQAMIDDFLSAYGNAHILKWSLWWASATCGYLQVTSYIQMLWQVTATQDQQLYNGVVDAAYTLIGAIATWFVGQHKMNLTRYSCPILTVCCLLQGTVLLISAGMVHLWVQYVLYIIFKILYHSTMVLASSEVAVSLKADSHALIFGFNMFIALCLQSIFTLAVAAKGGLELEIRSQFFVYGSYFVVLSVGFMLSIAIPAACNFFNCGTFAHKENKQPGIA</sequence>
<feature type="transmembrane region" description="Helical" evidence="3">
    <location>
        <begin position="67"/>
        <end position="85"/>
    </location>
</feature>
<protein>
    <submittedName>
        <fullName evidence="5">Thiamine transporter 1-like isoform X1</fullName>
    </submittedName>
</protein>
<evidence type="ECO:0000256" key="3">
    <source>
        <dbReference type="SAM" id="Phobius"/>
    </source>
</evidence>
<evidence type="ECO:0000256" key="1">
    <source>
        <dbReference type="ARBA" id="ARBA00005773"/>
    </source>
</evidence>
<dbReference type="OrthoDB" id="18814at2759"/>
<keyword evidence="2 3" id="KW-0472">Membrane</keyword>
<dbReference type="Pfam" id="PF01770">
    <property type="entry name" value="Folate_carrier"/>
    <property type="match status" value="1"/>
</dbReference>
<keyword evidence="2" id="KW-0813">Transport</keyword>
<dbReference type="InterPro" id="IPR002666">
    <property type="entry name" value="Folate_carrier"/>
</dbReference>
<feature type="transmembrane region" description="Helical" evidence="3">
    <location>
        <begin position="344"/>
        <end position="362"/>
    </location>
</feature>
<evidence type="ECO:0000313" key="5">
    <source>
        <dbReference type="RefSeq" id="XP_034248511.1"/>
    </source>
</evidence>
<dbReference type="Gene3D" id="1.20.1250.20">
    <property type="entry name" value="MFS general substrate transporter like domains"/>
    <property type="match status" value="1"/>
</dbReference>
<dbReference type="GeneID" id="117649668"/>
<dbReference type="SUPFAM" id="SSF103473">
    <property type="entry name" value="MFS general substrate transporter"/>
    <property type="match status" value="1"/>
</dbReference>
<feature type="transmembrane region" description="Helical" evidence="3">
    <location>
        <begin position="209"/>
        <end position="228"/>
    </location>
</feature>
<reference evidence="5" key="1">
    <citation type="submission" date="2025-08" db="UniProtKB">
        <authorList>
            <consortium name="RefSeq"/>
        </authorList>
    </citation>
    <scope>IDENTIFICATION</scope>
    <source>
        <tissue evidence="5">Total insect</tissue>
    </source>
</reference>
<evidence type="ECO:0000256" key="2">
    <source>
        <dbReference type="PIRNR" id="PIRNR028739"/>
    </source>
</evidence>
<feature type="transmembrane region" description="Helical" evidence="3">
    <location>
        <begin position="374"/>
        <end position="394"/>
    </location>
</feature>
<dbReference type="NCBIfam" id="TIGR00806">
    <property type="entry name" value="rfc"/>
    <property type="match status" value="1"/>
</dbReference>
<feature type="transmembrane region" description="Helical" evidence="3">
    <location>
        <begin position="234"/>
        <end position="253"/>
    </location>
</feature>
<dbReference type="InterPro" id="IPR036259">
    <property type="entry name" value="MFS_trans_sf"/>
</dbReference>
<organism evidence="5">
    <name type="scientific">Thrips palmi</name>
    <name type="common">Melon thrips</name>
    <dbReference type="NCBI Taxonomy" id="161013"/>
    <lineage>
        <taxon>Eukaryota</taxon>
        <taxon>Metazoa</taxon>
        <taxon>Ecdysozoa</taxon>
        <taxon>Arthropoda</taxon>
        <taxon>Hexapoda</taxon>
        <taxon>Insecta</taxon>
        <taxon>Pterygota</taxon>
        <taxon>Neoptera</taxon>
        <taxon>Paraneoptera</taxon>
        <taxon>Thysanoptera</taxon>
        <taxon>Terebrantia</taxon>
        <taxon>Thripoidea</taxon>
        <taxon>Thripidae</taxon>
        <taxon>Thrips</taxon>
    </lineage>
</organism>
<proteinExistence type="inferred from homology"/>
<keyword evidence="3" id="KW-1133">Transmembrane helix</keyword>
<dbReference type="PIRSF" id="PIRSF028739">
    <property type="entry name" value="Folate_carrier"/>
    <property type="match status" value="1"/>
</dbReference>
<dbReference type="Proteomes" id="UP000515158">
    <property type="component" value="Unplaced"/>
</dbReference>
<feature type="transmembrane region" description="Helical" evidence="3">
    <location>
        <begin position="141"/>
        <end position="159"/>
    </location>
</feature>
<dbReference type="AlphaFoldDB" id="A0A6P8ZU69"/>
<dbReference type="PANTHER" id="PTHR10686:SF18">
    <property type="entry name" value="IP11787P-RELATED"/>
    <property type="match status" value="1"/>
</dbReference>
<dbReference type="GO" id="GO:0005886">
    <property type="term" value="C:plasma membrane"/>
    <property type="evidence" value="ECO:0007669"/>
    <property type="project" value="UniProtKB-UniRule"/>
</dbReference>
<dbReference type="RefSeq" id="XP_034248511.1">
    <property type="nucleotide sequence ID" value="XM_034392620.1"/>
</dbReference>
<dbReference type="GO" id="GO:0090482">
    <property type="term" value="F:vitamin transmembrane transporter activity"/>
    <property type="evidence" value="ECO:0007669"/>
    <property type="project" value="InterPro"/>
</dbReference>
<accession>A0A6P8ZU69</accession>
<name>A0A6P8ZU69_THRPL</name>
<dbReference type="KEGG" id="tpal:117649668"/>
<dbReference type="InParanoid" id="A0A6P8ZU69"/>
<comment type="subcellular location">
    <subcellularLocation>
        <location evidence="2">Membrane</location>
        <topology evidence="2">Multi-pass membrane protein</topology>
    </subcellularLocation>
</comment>
<keyword evidence="3" id="KW-0812">Transmembrane</keyword>
<gene>
    <name evidence="5" type="primary">LOC117649668</name>
</gene>
<comment type="similarity">
    <text evidence="1 2">Belongs to the reduced folate carrier (RFC) transporter (TC 2.A.48) family.</text>
</comment>
<feature type="transmembrane region" description="Helical" evidence="3">
    <location>
        <begin position="115"/>
        <end position="134"/>
    </location>
</feature>